<accession>A0AAV6V0I5</accession>
<comment type="caution">
    <text evidence="2">The sequence shown here is derived from an EMBL/GenBank/DDBJ whole genome shotgun (WGS) entry which is preliminary data.</text>
</comment>
<reference evidence="2 3" key="1">
    <citation type="journal article" date="2022" name="Nat. Ecol. Evol.">
        <title>A masculinizing supergene underlies an exaggerated male reproductive morph in a spider.</title>
        <authorList>
            <person name="Hendrickx F."/>
            <person name="De Corte Z."/>
            <person name="Sonet G."/>
            <person name="Van Belleghem S.M."/>
            <person name="Kostlbacher S."/>
            <person name="Vangestel C."/>
        </authorList>
    </citation>
    <scope>NUCLEOTIDE SEQUENCE [LARGE SCALE GENOMIC DNA]</scope>
    <source>
        <strain evidence="2">W744_W776</strain>
    </source>
</reference>
<sequence length="80" mass="9148">MTFWGHAYPQQTDYARVSNESVPVATRRIIPGLVTNYSEHVQLPDVKAQVGKVKARQEFSACHSPRQDPKNIRTLKSHFQ</sequence>
<proteinExistence type="predicted"/>
<dbReference type="EMBL" id="JAFNEN010000217">
    <property type="protein sequence ID" value="KAG8189348.1"/>
    <property type="molecule type" value="Genomic_DNA"/>
</dbReference>
<dbReference type="AlphaFoldDB" id="A0AAV6V0I5"/>
<protein>
    <submittedName>
        <fullName evidence="2">Uncharacterized protein</fullName>
    </submittedName>
</protein>
<evidence type="ECO:0000313" key="3">
    <source>
        <dbReference type="Proteomes" id="UP000827092"/>
    </source>
</evidence>
<feature type="region of interest" description="Disordered" evidence="1">
    <location>
        <begin position="58"/>
        <end position="80"/>
    </location>
</feature>
<name>A0AAV6V0I5_9ARAC</name>
<evidence type="ECO:0000313" key="2">
    <source>
        <dbReference type="EMBL" id="KAG8189348.1"/>
    </source>
</evidence>
<gene>
    <name evidence="2" type="ORF">JTE90_021853</name>
</gene>
<evidence type="ECO:0000256" key="1">
    <source>
        <dbReference type="SAM" id="MobiDB-lite"/>
    </source>
</evidence>
<dbReference type="Proteomes" id="UP000827092">
    <property type="component" value="Unassembled WGS sequence"/>
</dbReference>
<organism evidence="2 3">
    <name type="scientific">Oedothorax gibbosus</name>
    <dbReference type="NCBI Taxonomy" id="931172"/>
    <lineage>
        <taxon>Eukaryota</taxon>
        <taxon>Metazoa</taxon>
        <taxon>Ecdysozoa</taxon>
        <taxon>Arthropoda</taxon>
        <taxon>Chelicerata</taxon>
        <taxon>Arachnida</taxon>
        <taxon>Araneae</taxon>
        <taxon>Araneomorphae</taxon>
        <taxon>Entelegynae</taxon>
        <taxon>Araneoidea</taxon>
        <taxon>Linyphiidae</taxon>
        <taxon>Erigoninae</taxon>
        <taxon>Oedothorax</taxon>
    </lineage>
</organism>
<keyword evidence="3" id="KW-1185">Reference proteome</keyword>